<dbReference type="Proteomes" id="UP000054092">
    <property type="component" value="Unassembled WGS sequence"/>
</dbReference>
<dbReference type="PATRIC" id="fig|1184387.3.peg.584"/>
<organism evidence="2 3">
    <name type="scientific">Mesotoga prima</name>
    <dbReference type="NCBI Taxonomy" id="1184387"/>
    <lineage>
        <taxon>Bacteria</taxon>
        <taxon>Thermotogati</taxon>
        <taxon>Thermotogota</taxon>
        <taxon>Thermotogae</taxon>
        <taxon>Kosmotogales</taxon>
        <taxon>Kosmotogaceae</taxon>
        <taxon>Mesotoga</taxon>
    </lineage>
</organism>
<protein>
    <submittedName>
        <fullName evidence="2">Tripartite ATP-independent periplasmic transporter solute receptor, DctP family</fullName>
    </submittedName>
</protein>
<dbReference type="InterPro" id="IPR038404">
    <property type="entry name" value="TRAP_DctP_sf"/>
</dbReference>
<evidence type="ECO:0000313" key="2">
    <source>
        <dbReference type="EMBL" id="KUK81890.1"/>
    </source>
</evidence>
<dbReference type="PANTHER" id="PTHR33376:SF4">
    <property type="entry name" value="SIALIC ACID-BINDING PERIPLASMIC PROTEIN SIAP"/>
    <property type="match status" value="1"/>
</dbReference>
<proteinExistence type="predicted"/>
<comment type="caution">
    <text evidence="2">The sequence shown here is derived from an EMBL/GenBank/DDBJ whole genome shotgun (WGS) entry which is preliminary data.</text>
</comment>
<name>A0A101HRV7_9BACT</name>
<evidence type="ECO:0000256" key="1">
    <source>
        <dbReference type="ARBA" id="ARBA00022729"/>
    </source>
</evidence>
<evidence type="ECO:0000313" key="3">
    <source>
        <dbReference type="Proteomes" id="UP000054092"/>
    </source>
</evidence>
<dbReference type="InterPro" id="IPR018389">
    <property type="entry name" value="DctP_fam"/>
</dbReference>
<dbReference type="NCBIfam" id="NF037995">
    <property type="entry name" value="TRAP_S1"/>
    <property type="match status" value="1"/>
</dbReference>
<dbReference type="Pfam" id="PF03480">
    <property type="entry name" value="DctP"/>
    <property type="match status" value="1"/>
</dbReference>
<gene>
    <name evidence="2" type="ORF">XD94_0272</name>
</gene>
<dbReference type="Gene3D" id="3.40.190.170">
    <property type="entry name" value="Bacterial extracellular solute-binding protein, family 7"/>
    <property type="match status" value="1"/>
</dbReference>
<keyword evidence="1" id="KW-0732">Signal</keyword>
<accession>A0A101HRV7</accession>
<sequence length="428" mass="47630">MRRMKLISVFLLVSIILLSVSVFSEEPIDEMYEPFEEENPVSLNFASTIPSFKYEEDNTDPITLENMAARGFYREREEEGDPSFYYFASSASSSKEESEPVEEVDGFYREGEEEEEYSVFISAFTSAPVDDVKVEAMKVFASTVNTLSKGDIYVRIFHTNNRSSEELLSGVINGTELMAFDCSLCSIADSLFLPQLSIFSAAYLFEDVEHMDKAMDSGIMSGLLDRAAADSGVRVLDNWYSGSHHLFLNEVISGIEDPSQLEGLKLCSSCYQGSFDACKALGATPVYMGQSTLKDAMSCGSVQGAEMLLECITAEECIDSIKTIILTGHQIESINPIIGEATWKMLNDRQKNWILEALHTARSYMETEVLEREAEIIGELAQKYGVQVLVPCKDGLLQQAAAYYSQNRFSAVWGEDAYVRIHAASEGM</sequence>
<dbReference type="EMBL" id="LGGP01000027">
    <property type="protein sequence ID" value="KUK81890.1"/>
    <property type="molecule type" value="Genomic_DNA"/>
</dbReference>
<dbReference type="GO" id="GO:0055085">
    <property type="term" value="P:transmembrane transport"/>
    <property type="evidence" value="ECO:0007669"/>
    <property type="project" value="InterPro"/>
</dbReference>
<dbReference type="PANTHER" id="PTHR33376">
    <property type="match status" value="1"/>
</dbReference>
<dbReference type="AlphaFoldDB" id="A0A101HRV7"/>
<keyword evidence="2" id="KW-0675">Receptor</keyword>
<reference evidence="3" key="1">
    <citation type="journal article" date="2015" name="MBio">
        <title>Genome-Resolved Metagenomic Analysis Reveals Roles for Candidate Phyla and Other Microbial Community Members in Biogeochemical Transformations in Oil Reservoirs.</title>
        <authorList>
            <person name="Hu P."/>
            <person name="Tom L."/>
            <person name="Singh A."/>
            <person name="Thomas B.C."/>
            <person name="Baker B.J."/>
            <person name="Piceno Y.M."/>
            <person name="Andersen G.L."/>
            <person name="Banfield J.F."/>
        </authorList>
    </citation>
    <scope>NUCLEOTIDE SEQUENCE [LARGE SCALE GENOMIC DNA]</scope>
</reference>